<evidence type="ECO:0000256" key="4">
    <source>
        <dbReference type="ARBA" id="ARBA00022964"/>
    </source>
</evidence>
<keyword evidence="6" id="KW-0408">Iron</keyword>
<name>A0ABY4U6R8_9SPHN</name>
<sequence length="324" mass="35625">MHDWRTEADLLVERRGVEAAYKTLLMDTEAGNPTAALCLAQWRLTGYLIRRDLAEARRFYGLAAKSLEEARQPYVALLANGAGGCDRAWHQALNELQNEKIDEASVQIALLNRMNIDGAGNPTDTFAPEIPQSVPHISVFRSFLTAAESKYLGSVARPRLQRATVVHPTTGQLIHDPIRKSSFTAFSFVEETPVIHAINRRIGAATGTQYEQGEPLQVLSYGEGDEYKLHSDAMANVANQRLSTFLIYLNEEYSGGATEFPNLGFQFKGGIGDAIWFKNADKSGHPLSATNHLGGKVTSGEKVIASKWIRAKQLDISGPPSRPF</sequence>
<keyword evidence="9" id="KW-1185">Reference proteome</keyword>
<dbReference type="EMBL" id="CP098494">
    <property type="protein sequence ID" value="USA61797.1"/>
    <property type="molecule type" value="Genomic_DNA"/>
</dbReference>
<reference evidence="8 9" key="1">
    <citation type="submission" date="2022-06" db="EMBL/GenBank/DDBJ databases">
        <authorList>
            <person name="Liu G."/>
        </authorList>
    </citation>
    <scope>NUCLEOTIDE SEQUENCE [LARGE SCALE GENOMIC DNA]</scope>
    <source>
        <strain evidence="8 9">E4</strain>
    </source>
</reference>
<evidence type="ECO:0000256" key="2">
    <source>
        <dbReference type="ARBA" id="ARBA00022723"/>
    </source>
</evidence>
<evidence type="ECO:0000313" key="9">
    <source>
        <dbReference type="Proteomes" id="UP001056619"/>
    </source>
</evidence>
<dbReference type="InterPro" id="IPR005123">
    <property type="entry name" value="Oxoglu/Fe-dep_dioxygenase_dom"/>
</dbReference>
<evidence type="ECO:0000256" key="1">
    <source>
        <dbReference type="ARBA" id="ARBA00001961"/>
    </source>
</evidence>
<dbReference type="PANTHER" id="PTHR10869:SF42">
    <property type="entry name" value="PROLYL 4-HYDROXYLASE 1"/>
    <property type="match status" value="1"/>
</dbReference>
<dbReference type="InterPro" id="IPR006620">
    <property type="entry name" value="Pro_4_hyd_alph"/>
</dbReference>
<evidence type="ECO:0000256" key="3">
    <source>
        <dbReference type="ARBA" id="ARBA00022896"/>
    </source>
</evidence>
<dbReference type="Gene3D" id="2.60.120.620">
    <property type="entry name" value="q2cbj1_9rhob like domain"/>
    <property type="match status" value="1"/>
</dbReference>
<protein>
    <submittedName>
        <fullName evidence="8">2OG-Fe(II) oxygenase</fullName>
    </submittedName>
</protein>
<dbReference type="Proteomes" id="UP001056619">
    <property type="component" value="Chromosome"/>
</dbReference>
<comment type="cofactor">
    <cofactor evidence="1">
        <name>L-ascorbate</name>
        <dbReference type="ChEBI" id="CHEBI:38290"/>
    </cofactor>
</comment>
<gene>
    <name evidence="8" type="ORF">NCF85_02095</name>
</gene>
<evidence type="ECO:0000256" key="6">
    <source>
        <dbReference type="ARBA" id="ARBA00023004"/>
    </source>
</evidence>
<keyword evidence="2" id="KW-0479">Metal-binding</keyword>
<evidence type="ECO:0000259" key="7">
    <source>
        <dbReference type="PROSITE" id="PS51471"/>
    </source>
</evidence>
<dbReference type="InterPro" id="IPR045054">
    <property type="entry name" value="P4HA-like"/>
</dbReference>
<dbReference type="PANTHER" id="PTHR10869">
    <property type="entry name" value="PROLYL 4-HYDROXYLASE ALPHA SUBUNIT"/>
    <property type="match status" value="1"/>
</dbReference>
<evidence type="ECO:0000313" key="8">
    <source>
        <dbReference type="EMBL" id="USA61797.1"/>
    </source>
</evidence>
<keyword evidence="4" id="KW-0223">Dioxygenase</keyword>
<dbReference type="SMART" id="SM00702">
    <property type="entry name" value="P4Hc"/>
    <property type="match status" value="1"/>
</dbReference>
<dbReference type="Pfam" id="PF13640">
    <property type="entry name" value="2OG-FeII_Oxy_3"/>
    <property type="match status" value="1"/>
</dbReference>
<dbReference type="RefSeq" id="WP_301642362.1">
    <property type="nucleotide sequence ID" value="NZ_CP098494.1"/>
</dbReference>
<keyword evidence="5" id="KW-0560">Oxidoreductase</keyword>
<accession>A0ABY4U6R8</accession>
<dbReference type="InterPro" id="IPR044862">
    <property type="entry name" value="Pro_4_hyd_alph_FE2OG_OXY"/>
</dbReference>
<organism evidence="8 9">
    <name type="scientific">Qipengyuania citrea</name>
    <dbReference type="NCBI Taxonomy" id="225971"/>
    <lineage>
        <taxon>Bacteria</taxon>
        <taxon>Pseudomonadati</taxon>
        <taxon>Pseudomonadota</taxon>
        <taxon>Alphaproteobacteria</taxon>
        <taxon>Sphingomonadales</taxon>
        <taxon>Erythrobacteraceae</taxon>
        <taxon>Qipengyuania</taxon>
    </lineage>
</organism>
<evidence type="ECO:0000256" key="5">
    <source>
        <dbReference type="ARBA" id="ARBA00023002"/>
    </source>
</evidence>
<feature type="domain" description="Fe2OG dioxygenase" evidence="7">
    <location>
        <begin position="212"/>
        <end position="311"/>
    </location>
</feature>
<keyword evidence="3" id="KW-0847">Vitamin C</keyword>
<dbReference type="PROSITE" id="PS51471">
    <property type="entry name" value="FE2OG_OXY"/>
    <property type="match status" value="1"/>
</dbReference>
<proteinExistence type="predicted"/>